<evidence type="ECO:0000313" key="2">
    <source>
        <dbReference type="EMBL" id="CAK0839944.1"/>
    </source>
</evidence>
<feature type="region of interest" description="Disordered" evidence="1">
    <location>
        <begin position="406"/>
        <end position="449"/>
    </location>
</feature>
<sequence length="449" mass="46920">EEARVLASPSAASPSDETCAELPVKMAVSRMTTQEFRQARDAAIRAEEDVKRSATATAESSPPASKQARSPRIAKSVETAPTVTTSPTIQSTGILSASALLRSALQTEGDLPSTTPGFFDAIYASASNVVAGIGLGDSTPSAASAADQASGGGAQSEPVVRSRRRHRTEGDVLARGRAGGGQSSKVLGAALISLEGQDVSAAGGDTLAATDTKASKVRIEDPLAGTANDSTLGGTLPMGDESTMNKTSSRAAFRTIRNKLQSRAIERKLTLAALDVTIEETGGPERPDDPASAGAQSSPPDVFRRDAGQKMRTLIARDTGPSAEFDGIDETRPVGAPRDASVDSEDFSPPLRRVRSNRDSDGHAREKSTPAFARRGECHEDLPASSLKRSNSESFLAEAVLMERTLSGMSRGSSPEARHRVHGSPTMSPASPPRAPVQHQLSWELNGVM</sequence>
<accession>A0ABN9T5Q7</accession>
<evidence type="ECO:0000313" key="3">
    <source>
        <dbReference type="Proteomes" id="UP001189429"/>
    </source>
</evidence>
<keyword evidence="3" id="KW-1185">Reference proteome</keyword>
<feature type="compositionally biased region" description="Basic and acidic residues" evidence="1">
    <location>
        <begin position="356"/>
        <end position="378"/>
    </location>
</feature>
<gene>
    <name evidence="2" type="ORF">PCOR1329_LOCUS35498</name>
</gene>
<feature type="region of interest" description="Disordered" evidence="1">
    <location>
        <begin position="139"/>
        <end position="181"/>
    </location>
</feature>
<dbReference type="Proteomes" id="UP001189429">
    <property type="component" value="Unassembled WGS sequence"/>
</dbReference>
<dbReference type="EMBL" id="CAUYUJ010014336">
    <property type="protein sequence ID" value="CAK0839944.1"/>
    <property type="molecule type" value="Genomic_DNA"/>
</dbReference>
<name>A0ABN9T5Q7_9DINO</name>
<feature type="non-terminal residue" evidence="2">
    <location>
        <position position="1"/>
    </location>
</feature>
<feature type="compositionally biased region" description="Basic and acidic residues" evidence="1">
    <location>
        <begin position="39"/>
        <end position="52"/>
    </location>
</feature>
<organism evidence="2 3">
    <name type="scientific">Prorocentrum cordatum</name>
    <dbReference type="NCBI Taxonomy" id="2364126"/>
    <lineage>
        <taxon>Eukaryota</taxon>
        <taxon>Sar</taxon>
        <taxon>Alveolata</taxon>
        <taxon>Dinophyceae</taxon>
        <taxon>Prorocentrales</taxon>
        <taxon>Prorocentraceae</taxon>
        <taxon>Prorocentrum</taxon>
    </lineage>
</organism>
<protein>
    <submittedName>
        <fullName evidence="2">Uncharacterized protein</fullName>
    </submittedName>
</protein>
<feature type="region of interest" description="Disordered" evidence="1">
    <location>
        <begin position="225"/>
        <end position="249"/>
    </location>
</feature>
<reference evidence="2" key="1">
    <citation type="submission" date="2023-10" db="EMBL/GenBank/DDBJ databases">
        <authorList>
            <person name="Chen Y."/>
            <person name="Shah S."/>
            <person name="Dougan E. K."/>
            <person name="Thang M."/>
            <person name="Chan C."/>
        </authorList>
    </citation>
    <scope>NUCLEOTIDE SEQUENCE [LARGE SCALE GENOMIC DNA]</scope>
</reference>
<feature type="region of interest" description="Disordered" evidence="1">
    <location>
        <begin position="39"/>
        <end position="86"/>
    </location>
</feature>
<feature type="region of interest" description="Disordered" evidence="1">
    <location>
        <begin position="316"/>
        <end position="378"/>
    </location>
</feature>
<comment type="caution">
    <text evidence="2">The sequence shown here is derived from an EMBL/GenBank/DDBJ whole genome shotgun (WGS) entry which is preliminary data.</text>
</comment>
<evidence type="ECO:0000256" key="1">
    <source>
        <dbReference type="SAM" id="MobiDB-lite"/>
    </source>
</evidence>
<proteinExistence type="predicted"/>
<feature type="compositionally biased region" description="Low complexity" evidence="1">
    <location>
        <begin position="53"/>
        <end position="65"/>
    </location>
</feature>
<feature type="region of interest" description="Disordered" evidence="1">
    <location>
        <begin position="280"/>
        <end position="304"/>
    </location>
</feature>